<dbReference type="AlphaFoldDB" id="A0A2P2CG49"/>
<name>A0A2P2CG49_9ZZZZ</name>
<sequence>MEPLKRLTKQARNLTQLGQRIERLEAEVQECRQVNLRLAELCDVMMELLLPVADRDDAVVAEILERYRTDVSDPLSWKPHD</sequence>
<dbReference type="EMBL" id="CZKA01000085">
    <property type="protein sequence ID" value="CUR60953.1"/>
    <property type="molecule type" value="Genomic_DNA"/>
</dbReference>
<proteinExistence type="predicted"/>
<evidence type="ECO:0000256" key="1">
    <source>
        <dbReference type="SAM" id="Coils"/>
    </source>
</evidence>
<protein>
    <recommendedName>
        <fullName evidence="2">DUF6752 domain-containing protein</fullName>
    </recommendedName>
</protein>
<feature type="domain" description="DUF6752" evidence="2">
    <location>
        <begin position="18"/>
        <end position="70"/>
    </location>
</feature>
<evidence type="ECO:0000313" key="3">
    <source>
        <dbReference type="EMBL" id="CUR60953.1"/>
    </source>
</evidence>
<dbReference type="InterPro" id="IPR046640">
    <property type="entry name" value="DUF6752"/>
</dbReference>
<gene>
    <name evidence="3" type="ORF">NOCA290071</name>
</gene>
<dbReference type="Pfam" id="PF20537">
    <property type="entry name" value="DUF6752"/>
    <property type="match status" value="1"/>
</dbReference>
<organism evidence="3">
    <name type="scientific">metagenome</name>
    <dbReference type="NCBI Taxonomy" id="256318"/>
    <lineage>
        <taxon>unclassified sequences</taxon>
        <taxon>metagenomes</taxon>
    </lineage>
</organism>
<keyword evidence="1" id="KW-0175">Coiled coil</keyword>
<evidence type="ECO:0000259" key="2">
    <source>
        <dbReference type="Pfam" id="PF20537"/>
    </source>
</evidence>
<accession>A0A2P2CG49</accession>
<reference evidence="3" key="1">
    <citation type="submission" date="2015-08" db="EMBL/GenBank/DDBJ databases">
        <authorList>
            <person name="Babu N.S."/>
            <person name="Beckwith C.J."/>
            <person name="Beseler K.G."/>
            <person name="Brison A."/>
            <person name="Carone J.V."/>
            <person name="Caskin T.P."/>
            <person name="Diamond M."/>
            <person name="Durham M.E."/>
            <person name="Foxe J.M."/>
            <person name="Go M."/>
            <person name="Henderson B.A."/>
            <person name="Jones I.B."/>
            <person name="McGettigan J.A."/>
            <person name="Micheletti S.J."/>
            <person name="Nasrallah M.E."/>
            <person name="Ortiz D."/>
            <person name="Piller C.R."/>
            <person name="Privatt S.R."/>
            <person name="Schneider S.L."/>
            <person name="Sharp S."/>
            <person name="Smith T.C."/>
            <person name="Stanton J.D."/>
            <person name="Ullery H.E."/>
            <person name="Wilson R.J."/>
            <person name="Serrano M.G."/>
            <person name="Buck G."/>
            <person name="Lee V."/>
            <person name="Wang Y."/>
            <person name="Carvalho R."/>
            <person name="Voegtly L."/>
            <person name="Shi R."/>
            <person name="Duckworth R."/>
            <person name="Johnson A."/>
            <person name="Loviza R."/>
            <person name="Walstead R."/>
            <person name="Shah Z."/>
            <person name="Kiflezghi M."/>
            <person name="Wade K."/>
            <person name="Ball S.L."/>
            <person name="Bradley K.W."/>
            <person name="Asai D.J."/>
            <person name="Bowman C.A."/>
            <person name="Russell D.A."/>
            <person name="Pope W.H."/>
            <person name="Jacobs-Sera D."/>
            <person name="Hendrix R.W."/>
            <person name="Hatfull G.F."/>
        </authorList>
    </citation>
    <scope>NUCLEOTIDE SEQUENCE</scope>
</reference>
<feature type="coiled-coil region" evidence="1">
    <location>
        <begin position="4"/>
        <end position="41"/>
    </location>
</feature>